<dbReference type="PANTHER" id="PTHR12993">
    <property type="entry name" value="N-ACETYLGLUCOSAMINYL-PHOSPHATIDYLINOSITOL DE-N-ACETYLASE-RELATED"/>
    <property type="match status" value="1"/>
</dbReference>
<dbReference type="InterPro" id="IPR003737">
    <property type="entry name" value="GlcNAc_PI_deacetylase-related"/>
</dbReference>
<evidence type="ECO:0000256" key="1">
    <source>
        <dbReference type="ARBA" id="ARBA00006066"/>
    </source>
</evidence>
<keyword evidence="4" id="KW-1185">Reference proteome</keyword>
<evidence type="ECO:0000313" key="4">
    <source>
        <dbReference type="Proteomes" id="UP001166286"/>
    </source>
</evidence>
<dbReference type="Proteomes" id="UP001166286">
    <property type="component" value="Unassembled WGS sequence"/>
</dbReference>
<evidence type="ECO:0000313" key="3">
    <source>
        <dbReference type="EMBL" id="KAK0508007.1"/>
    </source>
</evidence>
<proteinExistence type="inferred from homology"/>
<comment type="similarity">
    <text evidence="1">Belongs to the PIGL family.</text>
</comment>
<evidence type="ECO:0000256" key="2">
    <source>
        <dbReference type="ARBA" id="ARBA00012176"/>
    </source>
</evidence>
<dbReference type="PANTHER" id="PTHR12993:SF11">
    <property type="entry name" value="N-ACETYLGLUCOSAMINYL-PHOSPHATIDYLINOSITOL DE-N-ACETYLASE"/>
    <property type="match status" value="1"/>
</dbReference>
<sequence>MEFYLYLAIPILITTAWLYTAQITRGSLPTLRGKRICLLIAHPDDEAMFFSPTVLALTTPEAGNHIKILCLSSGNANGLGENRKEELAASALILGLRSASDVLVIEDPKFQDSMTTTWSTASIAQLLSSAFSPTANKISASSSEPTATIDTLITFDCHGVSSHPNHISLYHGARQWLTSLMAGKSGWKCPVELYTLTTTNIVRKYISVLDAPITMLVGANRTAGLSKKKKMEEPPSLLYISDYAQWWRGLTAMVKAHKSQMVWFRWGWISVGRYMIVNDLRRETVT</sequence>
<reference evidence="3" key="1">
    <citation type="submission" date="2023-03" db="EMBL/GenBank/DDBJ databases">
        <title>Complete genome of Cladonia borealis.</title>
        <authorList>
            <person name="Park H."/>
        </authorList>
    </citation>
    <scope>NUCLEOTIDE SEQUENCE</scope>
    <source>
        <strain evidence="3">ANT050790</strain>
    </source>
</reference>
<accession>A0AA39QRS6</accession>
<comment type="caution">
    <text evidence="3">The sequence shown here is derived from an EMBL/GenBank/DDBJ whole genome shotgun (WGS) entry which is preliminary data.</text>
</comment>
<protein>
    <recommendedName>
        <fullName evidence="2">N-acetylglucosaminylphosphatidylinositol deacetylase</fullName>
        <ecNumber evidence="2">3.5.1.89</ecNumber>
    </recommendedName>
</protein>
<dbReference type="EMBL" id="JAFEKC020000022">
    <property type="protein sequence ID" value="KAK0508007.1"/>
    <property type="molecule type" value="Genomic_DNA"/>
</dbReference>
<dbReference type="EC" id="3.5.1.89" evidence="2"/>
<dbReference type="GO" id="GO:0005783">
    <property type="term" value="C:endoplasmic reticulum"/>
    <property type="evidence" value="ECO:0007669"/>
    <property type="project" value="TreeGrafter"/>
</dbReference>
<dbReference type="SUPFAM" id="SSF102588">
    <property type="entry name" value="LmbE-like"/>
    <property type="match status" value="1"/>
</dbReference>
<dbReference type="GO" id="GO:0000225">
    <property type="term" value="F:N-acetylglucosaminylphosphatidylinositol deacetylase activity"/>
    <property type="evidence" value="ECO:0007669"/>
    <property type="project" value="UniProtKB-EC"/>
</dbReference>
<organism evidence="3 4">
    <name type="scientific">Cladonia borealis</name>
    <dbReference type="NCBI Taxonomy" id="184061"/>
    <lineage>
        <taxon>Eukaryota</taxon>
        <taxon>Fungi</taxon>
        <taxon>Dikarya</taxon>
        <taxon>Ascomycota</taxon>
        <taxon>Pezizomycotina</taxon>
        <taxon>Lecanoromycetes</taxon>
        <taxon>OSLEUM clade</taxon>
        <taxon>Lecanoromycetidae</taxon>
        <taxon>Lecanorales</taxon>
        <taxon>Lecanorineae</taxon>
        <taxon>Cladoniaceae</taxon>
        <taxon>Cladonia</taxon>
    </lineage>
</organism>
<name>A0AA39QRS6_9LECA</name>
<gene>
    <name evidence="3" type="ORF">JMJ35_009896</name>
</gene>
<dbReference type="AlphaFoldDB" id="A0AA39QRS6"/>
<dbReference type="InterPro" id="IPR024078">
    <property type="entry name" value="LmbE-like_dom_sf"/>
</dbReference>
<dbReference type="Gene3D" id="3.40.50.10320">
    <property type="entry name" value="LmbE-like"/>
    <property type="match status" value="1"/>
</dbReference>
<dbReference type="Pfam" id="PF02585">
    <property type="entry name" value="PIG-L"/>
    <property type="match status" value="1"/>
</dbReference>